<gene>
    <name evidence="6" type="ORF">PRECH8_07980</name>
</gene>
<reference evidence="6" key="1">
    <citation type="submission" date="2020-08" db="EMBL/GenBank/DDBJ databases">
        <authorList>
            <person name="Uke A."/>
            <person name="Chhe C."/>
            <person name="Baramee S."/>
            <person name="Kosugi A."/>
        </authorList>
    </citation>
    <scope>NUCLEOTIDE SEQUENCE</scope>
    <source>
        <strain evidence="6">DA-C8</strain>
    </source>
</reference>
<dbReference type="Proteomes" id="UP000654993">
    <property type="component" value="Unassembled WGS sequence"/>
</dbReference>
<feature type="domain" description="Multidrug resistance protein MdtA-like C-terminal permuted SH3" evidence="4">
    <location>
        <begin position="309"/>
        <end position="364"/>
    </location>
</feature>
<comment type="caution">
    <text evidence="6">The sequence shown here is derived from an EMBL/GenBank/DDBJ whole genome shotgun (WGS) entry which is preliminary data.</text>
</comment>
<dbReference type="InterPro" id="IPR058627">
    <property type="entry name" value="MdtA-like_C"/>
</dbReference>
<evidence type="ECO:0000256" key="3">
    <source>
        <dbReference type="SAM" id="Coils"/>
    </source>
</evidence>
<evidence type="ECO:0000256" key="2">
    <source>
        <dbReference type="ARBA" id="ARBA00023054"/>
    </source>
</evidence>
<feature type="coiled-coil region" evidence="3">
    <location>
        <begin position="152"/>
        <end position="179"/>
    </location>
</feature>
<evidence type="ECO:0000313" key="7">
    <source>
        <dbReference type="Proteomes" id="UP000654993"/>
    </source>
</evidence>
<reference evidence="6" key="2">
    <citation type="journal article" date="2021" name="Data Brief">
        <title>Draft genome sequence data of the facultative, thermophilic, xylanolytic bacterium Paenibacillus sp. strain DA-C8.</title>
        <authorList>
            <person name="Chhe C."/>
            <person name="Uke A."/>
            <person name="Baramee S."/>
            <person name="Ungkulpasvich U."/>
            <person name="Tachaapaikoon C."/>
            <person name="Pason P."/>
            <person name="Waeonukul R."/>
            <person name="Ratanakhanokchai K."/>
            <person name="Kosugi A."/>
        </authorList>
    </citation>
    <scope>NUCLEOTIDE SEQUENCE</scope>
    <source>
        <strain evidence="6">DA-C8</strain>
    </source>
</reference>
<dbReference type="SUPFAM" id="SSF111369">
    <property type="entry name" value="HlyD-like secretion proteins"/>
    <property type="match status" value="1"/>
</dbReference>
<dbReference type="PROSITE" id="PS51257">
    <property type="entry name" value="PROKAR_LIPOPROTEIN"/>
    <property type="match status" value="1"/>
</dbReference>
<dbReference type="Gene3D" id="2.40.30.170">
    <property type="match status" value="1"/>
</dbReference>
<evidence type="ECO:0000256" key="1">
    <source>
        <dbReference type="ARBA" id="ARBA00004196"/>
    </source>
</evidence>
<dbReference type="Pfam" id="PF25967">
    <property type="entry name" value="RND-MFP_C"/>
    <property type="match status" value="1"/>
</dbReference>
<feature type="domain" description="CzcB-like barrel-sandwich hybrid" evidence="5">
    <location>
        <begin position="94"/>
        <end position="208"/>
    </location>
</feature>
<protein>
    <recommendedName>
        <fullName evidence="8">Membrane fusion protein, macrolide-specific efflux system</fullName>
    </recommendedName>
</protein>
<dbReference type="PANTHER" id="PTHR32347">
    <property type="entry name" value="EFFLUX SYSTEM COMPONENT YKNX-RELATED"/>
    <property type="match status" value="1"/>
</dbReference>
<dbReference type="AlphaFoldDB" id="A0A916QB53"/>
<dbReference type="GO" id="GO:0030313">
    <property type="term" value="C:cell envelope"/>
    <property type="evidence" value="ECO:0007669"/>
    <property type="project" value="UniProtKB-SubCell"/>
</dbReference>
<dbReference type="EMBL" id="BMAQ01000005">
    <property type="protein sequence ID" value="GFR37502.1"/>
    <property type="molecule type" value="Genomic_DNA"/>
</dbReference>
<keyword evidence="2 3" id="KW-0175">Coiled coil</keyword>
<dbReference type="InterPro" id="IPR058647">
    <property type="entry name" value="BSH_CzcB-like"/>
</dbReference>
<evidence type="ECO:0000259" key="5">
    <source>
        <dbReference type="Pfam" id="PF25973"/>
    </source>
</evidence>
<evidence type="ECO:0000259" key="4">
    <source>
        <dbReference type="Pfam" id="PF25967"/>
    </source>
</evidence>
<comment type="subcellular location">
    <subcellularLocation>
        <location evidence="1">Cell envelope</location>
    </subcellularLocation>
</comment>
<evidence type="ECO:0008006" key="8">
    <source>
        <dbReference type="Google" id="ProtNLM"/>
    </source>
</evidence>
<dbReference type="Gene3D" id="2.40.50.100">
    <property type="match status" value="1"/>
</dbReference>
<organism evidence="6 7">
    <name type="scientific">Insulibacter thermoxylanivorax</name>
    <dbReference type="NCBI Taxonomy" id="2749268"/>
    <lineage>
        <taxon>Bacteria</taxon>
        <taxon>Bacillati</taxon>
        <taxon>Bacillota</taxon>
        <taxon>Bacilli</taxon>
        <taxon>Bacillales</taxon>
        <taxon>Paenibacillaceae</taxon>
        <taxon>Insulibacter</taxon>
    </lineage>
</organism>
<evidence type="ECO:0000313" key="6">
    <source>
        <dbReference type="EMBL" id="GFR37502.1"/>
    </source>
</evidence>
<keyword evidence="7" id="KW-1185">Reference proteome</keyword>
<proteinExistence type="predicted"/>
<sequence length="366" mass="41221">MSMKWWTESSSRKSRLKSLMIIVIVLIMTALSGCSLLPEEPLEEQLPAITPPTISKKPEYTVTTDTIEVKVRGIGKIMSLQEEELFFTSDNMRIRDIFVQVGQEVKAGEVLAELDTTQLENQIRQKRLQQRSEELAMIEILRKADEIPPDELEQAKIDFELKRLELVELEEELERAKLVAPFDGTIVSIMYDKGDQVQSYQTVMVISDLSQLAVAAELSDSDKAKVAVGMDAIVDINAHGQFKGKVARLPIEKNNNNNNYDPWNPWNPGGNQDRESIDDYMIVEIEDFPENAARGTPLSVQVIIDRRENVTVIPPAALRTLSGRYYVQVVEEDGTKREVDVEIGQQTPTQVEIIKGLEPGQKVVGK</sequence>
<dbReference type="InterPro" id="IPR050465">
    <property type="entry name" value="UPF0194_transport"/>
</dbReference>
<name>A0A916QB53_9BACL</name>
<dbReference type="Gene3D" id="2.40.420.20">
    <property type="match status" value="1"/>
</dbReference>
<accession>A0A916QB53</accession>
<dbReference type="Pfam" id="PF25973">
    <property type="entry name" value="BSH_CzcB"/>
    <property type="match status" value="1"/>
</dbReference>